<dbReference type="SUPFAM" id="SSF47781">
    <property type="entry name" value="RuvA domain 2-like"/>
    <property type="match status" value="1"/>
</dbReference>
<proteinExistence type="predicted"/>
<dbReference type="RefSeq" id="WP_091916740.1">
    <property type="nucleotide sequence ID" value="NZ_FOIQ01000006.1"/>
</dbReference>
<gene>
    <name evidence="1" type="ORF">SAMN04487850_2259</name>
</gene>
<reference evidence="1 2" key="1">
    <citation type="submission" date="2016-10" db="EMBL/GenBank/DDBJ databases">
        <authorList>
            <person name="de Groot N.N."/>
        </authorList>
    </citation>
    <scope>NUCLEOTIDE SEQUENCE [LARGE SCALE GENOMIC DNA]</scope>
    <source>
        <strain evidence="1 2">TC2-24</strain>
    </source>
</reference>
<accession>A0A1I0Q982</accession>
<evidence type="ECO:0000313" key="1">
    <source>
        <dbReference type="EMBL" id="SEW23435.1"/>
    </source>
</evidence>
<evidence type="ECO:0000313" key="2">
    <source>
        <dbReference type="Proteomes" id="UP000199373"/>
    </source>
</evidence>
<dbReference type="EMBL" id="FOIQ01000006">
    <property type="protein sequence ID" value="SEW23435.1"/>
    <property type="molecule type" value="Genomic_DNA"/>
</dbReference>
<dbReference type="InterPro" id="IPR010994">
    <property type="entry name" value="RuvA_2-like"/>
</dbReference>
<sequence length="666" mass="77253">MKAQVVLAFSMFALAVHGQGWQESGMEHPWEQYLNEVLTVDEMESASWETTYDLLCELEQQPLDINMVTREQLEELPFLSAHQVEEIMEYRYRHGRIESMGELLMIRSLDYRQRRLLTCFLYIGEEKPPGFPSVDRIARYGKHELTTLARVPFYERKGDRNGYLGYPYKHWMRYQFTYGDNVKIGVVGAQDAGEPFFTDRNKLGYDYYSLFLQVRQWGRVESLVVGNYRVALGMGLVINNSFGLGKVAMLQNLGRTTSNVRAHSSRSGNYLQGTAATVRVTDNLRAMAFLSYRPIDATLNKDSTVATILASDYHRTEKEMGKKHNLHQLAIGGSLRYDHDGLHAGLNVLALKYDRELCPDTSVLYRRHYPQGRSLLNMSFDYQFVRSKVALQGETAIDRKGHLATINSMSLQLSDRLCVMALQRFYAYRYTSTTAQSYSDGGRVQNESGVYLGVSWQPTSVCLLTAYSDIAYFAWARYRASQSSYTWDHLLQGTWRQRDWTFGVRYRLRLRQQDSKENTALENRWEHRGRVSAEYSFAENFSCLTQLDGCYCPHDREWGAMLSSSISYRYRWLRLNAGLDYFHTDSYDRRIYLYEQGPLYTYSMYQYDGEGIRYWLMLRVQLGKKIMLTAKAGVSDYFDRCAIGSGYQQIDASSITDLDLQVRWKI</sequence>
<organism evidence="1 2">
    <name type="scientific">Prevotella aff. ruminicola Tc2-24</name>
    <dbReference type="NCBI Taxonomy" id="81582"/>
    <lineage>
        <taxon>Bacteria</taxon>
        <taxon>Pseudomonadati</taxon>
        <taxon>Bacteroidota</taxon>
        <taxon>Bacteroidia</taxon>
        <taxon>Bacteroidales</taxon>
        <taxon>Prevotellaceae</taxon>
        <taxon>Prevotella</taxon>
    </lineage>
</organism>
<dbReference type="AlphaFoldDB" id="A0A1I0Q982"/>
<keyword evidence="2" id="KW-1185">Reference proteome</keyword>
<protein>
    <submittedName>
        <fullName evidence="1">Helix-hairpin-helix motif-containing protein</fullName>
    </submittedName>
</protein>
<name>A0A1I0Q982_9BACT</name>
<dbReference type="Proteomes" id="UP000199373">
    <property type="component" value="Unassembled WGS sequence"/>
</dbReference>